<sequence>MRPKSESWGCSGSGASSLHSQPVFAHVLQAEILKAGVPLTQGLAEVERKYLEALYSHKASVILAQRGSSQLIESKLFDYNTTFRALGGTPVLYDRCEPEVFYCPQALKQKIQISLTLACYVVSRVSGEDLGRSDFPSPVLHENLRLVTFDKWVWCFLPHLNCPPLPRCPDYDKDAEHDADATIVTTTVLHPARGSSEVDVKPRPFSALFAPRSFSTMFVSHVMMTIVTVNGARDSVSVRSPIFVQTETCSYLEIWLLSQHSMWYVPALRILTADVGYTMIDDAENYENGETDTARCSSDYTAKRSV</sequence>
<proteinExistence type="predicted"/>
<gene>
    <name evidence="1" type="ORF">BaRGS_00009892</name>
</gene>
<dbReference type="AlphaFoldDB" id="A0ABD0LH74"/>
<protein>
    <submittedName>
        <fullName evidence="1">Uncharacterized protein</fullName>
    </submittedName>
</protein>
<accession>A0ABD0LH74</accession>
<reference evidence="1 2" key="1">
    <citation type="journal article" date="2023" name="Sci. Data">
        <title>Genome assembly of the Korean intertidal mud-creeper Batillaria attramentaria.</title>
        <authorList>
            <person name="Patra A.K."/>
            <person name="Ho P.T."/>
            <person name="Jun S."/>
            <person name="Lee S.J."/>
            <person name="Kim Y."/>
            <person name="Won Y.J."/>
        </authorList>
    </citation>
    <scope>NUCLEOTIDE SEQUENCE [LARGE SCALE GENOMIC DNA]</scope>
    <source>
        <strain evidence="1">Wonlab-2016</strain>
    </source>
</reference>
<comment type="caution">
    <text evidence="1">The sequence shown here is derived from an EMBL/GenBank/DDBJ whole genome shotgun (WGS) entry which is preliminary data.</text>
</comment>
<keyword evidence="2" id="KW-1185">Reference proteome</keyword>
<organism evidence="1 2">
    <name type="scientific">Batillaria attramentaria</name>
    <dbReference type="NCBI Taxonomy" id="370345"/>
    <lineage>
        <taxon>Eukaryota</taxon>
        <taxon>Metazoa</taxon>
        <taxon>Spiralia</taxon>
        <taxon>Lophotrochozoa</taxon>
        <taxon>Mollusca</taxon>
        <taxon>Gastropoda</taxon>
        <taxon>Caenogastropoda</taxon>
        <taxon>Sorbeoconcha</taxon>
        <taxon>Cerithioidea</taxon>
        <taxon>Batillariidae</taxon>
        <taxon>Batillaria</taxon>
    </lineage>
</organism>
<name>A0ABD0LH74_9CAEN</name>
<evidence type="ECO:0000313" key="1">
    <source>
        <dbReference type="EMBL" id="KAK7498800.1"/>
    </source>
</evidence>
<evidence type="ECO:0000313" key="2">
    <source>
        <dbReference type="Proteomes" id="UP001519460"/>
    </source>
</evidence>
<dbReference type="EMBL" id="JACVVK020000048">
    <property type="protein sequence ID" value="KAK7498800.1"/>
    <property type="molecule type" value="Genomic_DNA"/>
</dbReference>
<dbReference type="Proteomes" id="UP001519460">
    <property type="component" value="Unassembled WGS sequence"/>
</dbReference>